<accession>A0A8T2STT6</accession>
<dbReference type="Pfam" id="PF13041">
    <property type="entry name" value="PPR_2"/>
    <property type="match status" value="5"/>
</dbReference>
<dbReference type="FunFam" id="1.25.40.10:FF:000158">
    <property type="entry name" value="pentatricopeptide repeat-containing protein At2g33680"/>
    <property type="match status" value="1"/>
</dbReference>
<feature type="repeat" description="PPR" evidence="2">
    <location>
        <begin position="337"/>
        <end position="371"/>
    </location>
</feature>
<evidence type="ECO:0000256" key="1">
    <source>
        <dbReference type="ARBA" id="ARBA00022737"/>
    </source>
</evidence>
<evidence type="ECO:0008006" key="5">
    <source>
        <dbReference type="Google" id="ProtNLM"/>
    </source>
</evidence>
<dbReference type="Proteomes" id="UP000825935">
    <property type="component" value="Chromosome 18"/>
</dbReference>
<dbReference type="AlphaFoldDB" id="A0A8T2STT6"/>
<dbReference type="PANTHER" id="PTHR47926:SF533">
    <property type="entry name" value="DYW DOMAIN-CONTAINING PROTEIN"/>
    <property type="match status" value="1"/>
</dbReference>
<feature type="repeat" description="PPR" evidence="2">
    <location>
        <begin position="542"/>
        <end position="576"/>
    </location>
</feature>
<dbReference type="OrthoDB" id="185373at2759"/>
<evidence type="ECO:0000256" key="2">
    <source>
        <dbReference type="PROSITE-ProRule" id="PRU00708"/>
    </source>
</evidence>
<dbReference type="PANTHER" id="PTHR47926">
    <property type="entry name" value="PENTATRICOPEPTIDE REPEAT-CONTAINING PROTEIN"/>
    <property type="match status" value="1"/>
</dbReference>
<protein>
    <recommendedName>
        <fullName evidence="5">Pentatricopeptide repeat-containing protein</fullName>
    </recommendedName>
</protein>
<dbReference type="InterPro" id="IPR046960">
    <property type="entry name" value="PPR_At4g14850-like_plant"/>
</dbReference>
<feature type="repeat" description="PPR" evidence="2">
    <location>
        <begin position="848"/>
        <end position="882"/>
    </location>
</feature>
<dbReference type="SUPFAM" id="SSF48452">
    <property type="entry name" value="TPR-like"/>
    <property type="match status" value="1"/>
</dbReference>
<comment type="caution">
    <text evidence="3">The sequence shown here is derived from an EMBL/GenBank/DDBJ whole genome shotgun (WGS) entry which is preliminary data.</text>
</comment>
<feature type="repeat" description="PPR" evidence="2">
    <location>
        <begin position="132"/>
        <end position="166"/>
    </location>
</feature>
<dbReference type="GO" id="GO:0009451">
    <property type="term" value="P:RNA modification"/>
    <property type="evidence" value="ECO:0007669"/>
    <property type="project" value="InterPro"/>
</dbReference>
<feature type="repeat" description="PPR" evidence="2">
    <location>
        <begin position="235"/>
        <end position="269"/>
    </location>
</feature>
<keyword evidence="4" id="KW-1185">Reference proteome</keyword>
<reference evidence="3" key="1">
    <citation type="submission" date="2021-08" db="EMBL/GenBank/DDBJ databases">
        <title>WGS assembly of Ceratopteris richardii.</title>
        <authorList>
            <person name="Marchant D.B."/>
            <person name="Chen G."/>
            <person name="Jenkins J."/>
            <person name="Shu S."/>
            <person name="Leebens-Mack J."/>
            <person name="Grimwood J."/>
            <person name="Schmutz J."/>
            <person name="Soltis P."/>
            <person name="Soltis D."/>
            <person name="Chen Z.-H."/>
        </authorList>
    </citation>
    <scope>NUCLEOTIDE SEQUENCE</scope>
    <source>
        <strain evidence="3">Whitten #5841</strain>
        <tissue evidence="3">Leaf</tissue>
    </source>
</reference>
<dbReference type="FunFam" id="1.25.40.10:FF:000285">
    <property type="entry name" value="Pentatricopeptide repeat-containing protein, chloroplastic"/>
    <property type="match status" value="2"/>
</dbReference>
<dbReference type="InterPro" id="IPR011990">
    <property type="entry name" value="TPR-like_helical_dom_sf"/>
</dbReference>
<dbReference type="PROSITE" id="PS51375">
    <property type="entry name" value="PPR"/>
    <property type="match status" value="9"/>
</dbReference>
<dbReference type="GO" id="GO:0048731">
    <property type="term" value="P:system development"/>
    <property type="evidence" value="ECO:0007669"/>
    <property type="project" value="UniProtKB-ARBA"/>
</dbReference>
<dbReference type="NCBIfam" id="TIGR00756">
    <property type="entry name" value="PPR"/>
    <property type="match status" value="8"/>
</dbReference>
<dbReference type="GO" id="GO:0003723">
    <property type="term" value="F:RNA binding"/>
    <property type="evidence" value="ECO:0007669"/>
    <property type="project" value="InterPro"/>
</dbReference>
<feature type="repeat" description="PPR" evidence="2">
    <location>
        <begin position="440"/>
        <end position="474"/>
    </location>
</feature>
<dbReference type="FunFam" id="1.25.40.10:FF:000031">
    <property type="entry name" value="Pentatricopeptide repeat-containing protein mitochondrial"/>
    <property type="match status" value="1"/>
</dbReference>
<evidence type="ECO:0000313" key="4">
    <source>
        <dbReference type="Proteomes" id="UP000825935"/>
    </source>
</evidence>
<name>A0A8T2STT6_CERRI</name>
<dbReference type="EMBL" id="CM035423">
    <property type="protein sequence ID" value="KAH7366038.1"/>
    <property type="molecule type" value="Genomic_DNA"/>
</dbReference>
<feature type="repeat" description="PPR" evidence="2">
    <location>
        <begin position="644"/>
        <end position="678"/>
    </location>
</feature>
<dbReference type="Pfam" id="PF01535">
    <property type="entry name" value="PPR"/>
    <property type="match status" value="7"/>
</dbReference>
<dbReference type="InterPro" id="IPR002885">
    <property type="entry name" value="PPR_rpt"/>
</dbReference>
<sequence length="1008" mass="111764">MPLSRIFGSSRWIQLPSAHGFHALEVGVIRNYGTHSKGNLKRDMQELRGIEEDLQSLQENSLSQSSVGNLALIVKKYRKGKELHFGFLLHGYICKVGLEGHSLLGNLLVQMMIDMGSMLDARKTFDMMVTPNEWSWTSLINGYVKCGKPENAFLLYNEMLSSAFVYPTGHTYLALLKACYMLKDLEKGLGLHTDIARMGLLEKDSFVGSALVDMYIKFGLIAKAQEVFDNLSSKDVVSWTALIAGYSESGYGEEALKLLEDMQLGGIAPDAVTYVCGLKASTVMDSVIKGLELHGEIERRGLMHKDLPIGNTLVDMYAKFGMLSQAQEVFDRLPLHDVVSWTALIAGYTEHSQEEEALECFRKMQQMGFFVNAVTFACVLRACGNSKCIEQGEEIHSMIRKRDPQLENDVYVGCALVDMYSKFGFISKAQQVFEKLASRTVFTWNMLITGYVEHGQCEDALICLELMKLESVSPDNVTHITGLKACGILGTISKGVQIHAEIEINRLPQSDAVVGSVVLDMYTRFGLLEKAHQVFQKLPVREAPSWTSLISGHIELEQADLAIDCFEYMQHEGVAPDSMAVICSLKACAILGAVDKLQLIHAEVERIGIFEHDHAVRNNLISFYAKLDRLDIAKEVFENLSSQDATSWTSLVAAYADQGQDEAALDCFYRMQMLGFSAPGASYVIILKACGSIGDIAKGYKFHTEIELRGLFESELAIGNGLVSMYANFGMLQLARQVFNRVAVKNEVSWAALIAGYVQSEEYEEVLKCYESMLSMGIFPDSIIFYGCLKACICSGAMDKGVGIHTEIERLGFIERDPMVATTVIYMYAKCGYLPRALEMFDRLTVQDVASWTALMGGYVQSGQGADVLAFFGKMLDKGLQPDAVTFVILLNACSKAGLYEKSEVLFEAMSKDYGIAPVHEHYNYIVNVLVCKGHISEATTLMKKMPTGRHSETWQILLATCRSMENFNLGKEAFDQVLGLDKTSTIAYVYLSHLLAAAKDGDTARCL</sequence>
<keyword evidence="1" id="KW-0677">Repeat</keyword>
<feature type="repeat" description="PPR" evidence="2">
    <location>
        <begin position="883"/>
        <end position="918"/>
    </location>
</feature>
<feature type="repeat" description="PPR" evidence="2">
    <location>
        <begin position="746"/>
        <end position="780"/>
    </location>
</feature>
<dbReference type="Gene3D" id="1.25.40.10">
    <property type="entry name" value="Tetratricopeptide repeat domain"/>
    <property type="match status" value="7"/>
</dbReference>
<gene>
    <name evidence="3" type="ORF">KP509_18G060200</name>
</gene>
<proteinExistence type="predicted"/>
<evidence type="ECO:0000313" key="3">
    <source>
        <dbReference type="EMBL" id="KAH7366038.1"/>
    </source>
</evidence>
<organism evidence="3 4">
    <name type="scientific">Ceratopteris richardii</name>
    <name type="common">Triangle waterfern</name>
    <dbReference type="NCBI Taxonomy" id="49495"/>
    <lineage>
        <taxon>Eukaryota</taxon>
        <taxon>Viridiplantae</taxon>
        <taxon>Streptophyta</taxon>
        <taxon>Embryophyta</taxon>
        <taxon>Tracheophyta</taxon>
        <taxon>Polypodiopsida</taxon>
        <taxon>Polypodiidae</taxon>
        <taxon>Polypodiales</taxon>
        <taxon>Pteridineae</taxon>
        <taxon>Pteridaceae</taxon>
        <taxon>Parkerioideae</taxon>
        <taxon>Ceratopteris</taxon>
    </lineage>
</organism>